<dbReference type="FunFam" id="3.30.160.60:FF:000193">
    <property type="entry name" value="Zinc finger protein 300"/>
    <property type="match status" value="1"/>
</dbReference>
<dbReference type="PANTHER" id="PTHR24381:SF390">
    <property type="entry name" value="ZINC FINGER PROTEIN 37 HOMOLOG"/>
    <property type="match status" value="1"/>
</dbReference>
<dbReference type="FunFam" id="3.30.160.60:FF:000710">
    <property type="entry name" value="Zinc finger protein 768"/>
    <property type="match status" value="1"/>
</dbReference>
<dbReference type="KEGG" id="aplc:110976202"/>
<evidence type="ECO:0000259" key="13">
    <source>
        <dbReference type="PROSITE" id="PS50157"/>
    </source>
</evidence>
<gene>
    <name evidence="15" type="primary">LOC110976202</name>
</gene>
<dbReference type="AlphaFoldDB" id="A0A8B7XYX8"/>
<dbReference type="GO" id="GO:0000981">
    <property type="term" value="F:DNA-binding transcription factor activity, RNA polymerase II-specific"/>
    <property type="evidence" value="ECO:0007669"/>
    <property type="project" value="TreeGrafter"/>
</dbReference>
<evidence type="ECO:0000256" key="7">
    <source>
        <dbReference type="ARBA" id="ARBA00023015"/>
    </source>
</evidence>
<feature type="domain" description="C2H2-type" evidence="13">
    <location>
        <begin position="612"/>
        <end position="640"/>
    </location>
</feature>
<feature type="domain" description="C2H2-type" evidence="13">
    <location>
        <begin position="868"/>
        <end position="895"/>
    </location>
</feature>
<dbReference type="PROSITE" id="PS50157">
    <property type="entry name" value="ZINC_FINGER_C2H2_2"/>
    <property type="match status" value="20"/>
</dbReference>
<feature type="domain" description="C2H2-type" evidence="13">
    <location>
        <begin position="784"/>
        <end position="811"/>
    </location>
</feature>
<dbReference type="FunFam" id="3.30.160.60:FF:000145">
    <property type="entry name" value="Zinc finger protein 574"/>
    <property type="match status" value="2"/>
</dbReference>
<feature type="compositionally biased region" description="Basic residues" evidence="12">
    <location>
        <begin position="766"/>
        <end position="778"/>
    </location>
</feature>
<organism evidence="14 15">
    <name type="scientific">Acanthaster planci</name>
    <name type="common">Crown-of-thorns starfish</name>
    <dbReference type="NCBI Taxonomy" id="133434"/>
    <lineage>
        <taxon>Eukaryota</taxon>
        <taxon>Metazoa</taxon>
        <taxon>Echinodermata</taxon>
        <taxon>Eleutherozoa</taxon>
        <taxon>Asterozoa</taxon>
        <taxon>Asteroidea</taxon>
        <taxon>Valvatacea</taxon>
        <taxon>Valvatida</taxon>
        <taxon>Acanthasteridae</taxon>
        <taxon>Acanthaster</taxon>
    </lineage>
</organism>
<dbReference type="Pfam" id="PF13912">
    <property type="entry name" value="zf-C2H2_6"/>
    <property type="match status" value="1"/>
</dbReference>
<dbReference type="Pfam" id="PF00096">
    <property type="entry name" value="zf-C2H2"/>
    <property type="match status" value="17"/>
</dbReference>
<evidence type="ECO:0000256" key="9">
    <source>
        <dbReference type="ARBA" id="ARBA00023163"/>
    </source>
</evidence>
<dbReference type="SUPFAM" id="SSF57667">
    <property type="entry name" value="beta-beta-alpha zinc fingers"/>
    <property type="match status" value="11"/>
</dbReference>
<dbReference type="FunFam" id="3.30.160.60:FF:000557">
    <property type="entry name" value="zinc finger and SCAN domain-containing protein 29"/>
    <property type="match status" value="1"/>
</dbReference>
<feature type="region of interest" description="Disordered" evidence="12">
    <location>
        <begin position="434"/>
        <end position="494"/>
    </location>
</feature>
<dbReference type="OrthoDB" id="427030at2759"/>
<feature type="region of interest" description="Disordered" evidence="12">
    <location>
        <begin position="715"/>
        <end position="778"/>
    </location>
</feature>
<feature type="domain" description="C2H2-type" evidence="13">
    <location>
        <begin position="840"/>
        <end position="867"/>
    </location>
</feature>
<dbReference type="InterPro" id="IPR036236">
    <property type="entry name" value="Znf_C2H2_sf"/>
</dbReference>
<dbReference type="GO" id="GO:0045596">
    <property type="term" value="P:negative regulation of cell differentiation"/>
    <property type="evidence" value="ECO:0007669"/>
    <property type="project" value="UniProtKB-ARBA"/>
</dbReference>
<evidence type="ECO:0000256" key="12">
    <source>
        <dbReference type="SAM" id="MobiDB-lite"/>
    </source>
</evidence>
<feature type="domain" description="C2H2-type" evidence="13">
    <location>
        <begin position="896"/>
        <end position="924"/>
    </location>
</feature>
<accession>A0A8B7XYX8</accession>
<feature type="domain" description="C2H2-type" evidence="13">
    <location>
        <begin position="584"/>
        <end position="611"/>
    </location>
</feature>
<dbReference type="PROSITE" id="PS00028">
    <property type="entry name" value="ZINC_FINGER_C2H2_1"/>
    <property type="match status" value="19"/>
</dbReference>
<keyword evidence="7" id="KW-0805">Transcription regulation</keyword>
<keyword evidence="5 11" id="KW-0863">Zinc-finger</keyword>
<feature type="domain" description="C2H2-type" evidence="13">
    <location>
        <begin position="812"/>
        <end position="839"/>
    </location>
</feature>
<evidence type="ECO:0000256" key="8">
    <source>
        <dbReference type="ARBA" id="ARBA00023125"/>
    </source>
</evidence>
<feature type="domain" description="C2H2-type" evidence="13">
    <location>
        <begin position="528"/>
        <end position="555"/>
    </location>
</feature>
<dbReference type="RefSeq" id="XP_022084976.1">
    <property type="nucleotide sequence ID" value="XM_022229284.1"/>
</dbReference>
<dbReference type="Proteomes" id="UP000694845">
    <property type="component" value="Unplaced"/>
</dbReference>
<feature type="domain" description="C2H2-type" evidence="13">
    <location>
        <begin position="183"/>
        <end position="210"/>
    </location>
</feature>
<feature type="domain" description="C2H2-type" evidence="13">
    <location>
        <begin position="14"/>
        <end position="42"/>
    </location>
</feature>
<comment type="similarity">
    <text evidence="2">Belongs to the krueppel C2H2-type zinc-finger protein family.</text>
</comment>
<dbReference type="Gene3D" id="3.30.160.60">
    <property type="entry name" value="Classic Zinc Finger"/>
    <property type="match status" value="19"/>
</dbReference>
<dbReference type="FunFam" id="3.30.160.60:FF:001155">
    <property type="entry name" value="Zinc finger 30C"/>
    <property type="match status" value="1"/>
</dbReference>
<feature type="domain" description="C2H2-type" evidence="13">
    <location>
        <begin position="556"/>
        <end position="583"/>
    </location>
</feature>
<feature type="domain" description="C2H2-type" evidence="13">
    <location>
        <begin position="96"/>
        <end position="123"/>
    </location>
</feature>
<keyword evidence="10" id="KW-0539">Nucleus</keyword>
<feature type="domain" description="C2H2-type" evidence="13">
    <location>
        <begin position="211"/>
        <end position="238"/>
    </location>
</feature>
<keyword evidence="6" id="KW-0862">Zinc</keyword>
<keyword evidence="4" id="KW-0677">Repeat</keyword>
<dbReference type="FunFam" id="3.30.160.60:FF:000099">
    <property type="entry name" value="Zinc finger protein 79"/>
    <property type="match status" value="2"/>
</dbReference>
<reference evidence="15" key="1">
    <citation type="submission" date="2025-08" db="UniProtKB">
        <authorList>
            <consortium name="RefSeq"/>
        </authorList>
    </citation>
    <scope>IDENTIFICATION</scope>
</reference>
<dbReference type="FunFam" id="3.30.160.60:FF:000912">
    <property type="entry name" value="Zinc finger protein 660"/>
    <property type="match status" value="1"/>
</dbReference>
<feature type="domain" description="C2H2-type" evidence="13">
    <location>
        <begin position="239"/>
        <end position="261"/>
    </location>
</feature>
<dbReference type="GO" id="GO:0000977">
    <property type="term" value="F:RNA polymerase II transcription regulatory region sequence-specific DNA binding"/>
    <property type="evidence" value="ECO:0007669"/>
    <property type="project" value="TreeGrafter"/>
</dbReference>
<feature type="domain" description="C2H2-type" evidence="13">
    <location>
        <begin position="265"/>
        <end position="292"/>
    </location>
</feature>
<feature type="domain" description="C2H2-type" evidence="13">
    <location>
        <begin position="68"/>
        <end position="95"/>
    </location>
</feature>
<feature type="domain" description="C2H2-type" evidence="13">
    <location>
        <begin position="127"/>
        <end position="154"/>
    </location>
</feature>
<dbReference type="OMA" id="HIKKFHV"/>
<feature type="compositionally biased region" description="Basic residues" evidence="12">
    <location>
        <begin position="482"/>
        <end position="494"/>
    </location>
</feature>
<evidence type="ECO:0000256" key="10">
    <source>
        <dbReference type="ARBA" id="ARBA00023242"/>
    </source>
</evidence>
<comment type="subcellular location">
    <subcellularLocation>
        <location evidence="1">Nucleus</location>
    </subcellularLocation>
</comment>
<keyword evidence="14" id="KW-1185">Reference proteome</keyword>
<evidence type="ECO:0000313" key="15">
    <source>
        <dbReference type="RefSeq" id="XP_022084976.1"/>
    </source>
</evidence>
<evidence type="ECO:0000256" key="4">
    <source>
        <dbReference type="ARBA" id="ARBA00022737"/>
    </source>
</evidence>
<feature type="domain" description="C2H2-type" evidence="13">
    <location>
        <begin position="326"/>
        <end position="354"/>
    </location>
</feature>
<dbReference type="GO" id="GO:0005634">
    <property type="term" value="C:nucleus"/>
    <property type="evidence" value="ECO:0007669"/>
    <property type="project" value="UniProtKB-SubCell"/>
</dbReference>
<evidence type="ECO:0000256" key="2">
    <source>
        <dbReference type="ARBA" id="ARBA00006991"/>
    </source>
</evidence>
<evidence type="ECO:0000256" key="1">
    <source>
        <dbReference type="ARBA" id="ARBA00004123"/>
    </source>
</evidence>
<dbReference type="FunFam" id="3.30.160.60:FF:000322">
    <property type="entry name" value="GDNF-inducible zinc finger protein 1"/>
    <property type="match status" value="1"/>
</dbReference>
<feature type="domain" description="C2H2-type" evidence="13">
    <location>
        <begin position="155"/>
        <end position="182"/>
    </location>
</feature>
<dbReference type="GeneID" id="110976202"/>
<dbReference type="InterPro" id="IPR013087">
    <property type="entry name" value="Znf_C2H2_type"/>
</dbReference>
<evidence type="ECO:0000256" key="5">
    <source>
        <dbReference type="ARBA" id="ARBA00022771"/>
    </source>
</evidence>
<dbReference type="FunFam" id="3.30.160.60:FF:000446">
    <property type="entry name" value="Zinc finger protein"/>
    <property type="match status" value="2"/>
</dbReference>
<feature type="domain" description="C2H2-type" evidence="13">
    <location>
        <begin position="500"/>
        <end position="527"/>
    </location>
</feature>
<keyword evidence="3" id="KW-0479">Metal-binding</keyword>
<evidence type="ECO:0000313" key="14">
    <source>
        <dbReference type="Proteomes" id="UP000694845"/>
    </source>
</evidence>
<dbReference type="FunFam" id="3.30.160.60:FF:002343">
    <property type="entry name" value="Zinc finger protein 33A"/>
    <property type="match status" value="2"/>
</dbReference>
<evidence type="ECO:0000256" key="3">
    <source>
        <dbReference type="ARBA" id="ARBA00022723"/>
    </source>
</evidence>
<keyword evidence="8" id="KW-0238">DNA-binding</keyword>
<dbReference type="PANTHER" id="PTHR24381">
    <property type="entry name" value="ZINC FINGER PROTEIN"/>
    <property type="match status" value="1"/>
</dbReference>
<keyword evidence="9" id="KW-0804">Transcription</keyword>
<dbReference type="FunFam" id="3.30.160.60:FF:000671">
    <property type="entry name" value="Zinc finger protein 26"/>
    <property type="match status" value="1"/>
</dbReference>
<name>A0A8B7XYX8_ACAPL</name>
<sequence length="962" mass="108779">MASTAQTVDSTSVYICGMICGRTFLNSKEFEEHQASHTGQHTLLATVYPDRFNPDGTMRMTGPPADAPYCRVCGKVFAGQNHLERHLRVHTGEKPFTCATCGRAFTQEASMKRHQQIHTGEVREKKHRCNICDKAFLYNSQLKEHQRTHTGEKPYKCEYCGKAFTKQTLVNHHRKIHTGDKPFVCDICNKAFTQLSRLRVHKVTHTTERPFVCDICSKTFNIQSNLYAHRKLHSLEKTFTCNVCQRQFATKRGMRDHRNTHNKPFLCEDCGKAFALSQALRKHRKKHAKVQEEVQASDQKESSEDYCDLPEMLLVCAVPRNMRKSFTCGSCGVTFSRRTSLRGHIKKFHVGGKLFHCFICGSAISHVSVLETLLQANTEIEEFICESCEDCVQKQKRLIKELDVHSQEEIVVVVYNKGISESANIVSHCRDSAGVETTSPETDHVTDGQACNKHNTTPPEYKPELDASEKSPGANNSSKASPGRRGRFCHGGKAHSKGSFICKVCNKSFSLRGNLNMHQLVHTGEKSFLCDICGHVYARNQALKDHQMSHTGERPYLCSVCGKSYRHRKMYHDHQRTHTGDRPYTCGTCGKAFSTNTTLRQHHRIHSKEKPYMCGTCGVVFSRRTSLRKHIRKFHVARKLFHCFSCGTTISQAIVVEALLRAPSKIEEFICESCADRDQKRHIKELEVHSKEEIVVVVYNKGISESTNIVSHCRDSAGVETTSPETDHVTDGQACNKHNTTPPEYKPEIDASEKSPGANNSSKASPGRRGRFCHGGKAHSKGSFICKVCNKSFSLRGNLNMHQLVHTGEKSFSCDVCSNVYARKQALKEHQMSHTGERPYLCSVCGKSYRHRQMLRDHQRTHTGDRPYTCGTCGKAFSTNTTLRQHHRIHSKEKPYMCGTCGVVFSRRTSLRRHIKKFHVREETFNCESCGDAISQEKAVETLLVACSEVKIFYCQTCKKPL</sequence>
<protein>
    <submittedName>
        <fullName evidence="15">Zinc finger protein 91-like</fullName>
    </submittedName>
</protein>
<dbReference type="GO" id="GO:0008270">
    <property type="term" value="F:zinc ion binding"/>
    <property type="evidence" value="ECO:0007669"/>
    <property type="project" value="UniProtKB-KW"/>
</dbReference>
<proteinExistence type="inferred from homology"/>
<dbReference type="SMART" id="SM00355">
    <property type="entry name" value="ZnF_C2H2"/>
    <property type="match status" value="20"/>
</dbReference>
<evidence type="ECO:0000256" key="11">
    <source>
        <dbReference type="PROSITE-ProRule" id="PRU00042"/>
    </source>
</evidence>
<evidence type="ECO:0000256" key="6">
    <source>
        <dbReference type="ARBA" id="ARBA00022833"/>
    </source>
</evidence>
<dbReference type="FunFam" id="3.30.160.60:FF:001498">
    <property type="entry name" value="Zinc finger protein 404"/>
    <property type="match status" value="1"/>
</dbReference>
<dbReference type="FunFam" id="3.30.160.60:FF:001397">
    <property type="entry name" value="Datilografo, isoform A"/>
    <property type="match status" value="1"/>
</dbReference>